<name>A0A0C2X3W3_SERVB</name>
<dbReference type="InterPro" id="IPR000719">
    <property type="entry name" value="Prot_kinase_dom"/>
</dbReference>
<dbReference type="PROSITE" id="PS00107">
    <property type="entry name" value="PROTEIN_KINASE_ATP"/>
    <property type="match status" value="1"/>
</dbReference>
<dbReference type="SMART" id="SM00220">
    <property type="entry name" value="S_TKc"/>
    <property type="match status" value="1"/>
</dbReference>
<dbReference type="GO" id="GO:0005935">
    <property type="term" value="C:cellular bud neck"/>
    <property type="evidence" value="ECO:0007669"/>
    <property type="project" value="UniProtKB-SubCell"/>
</dbReference>
<feature type="region of interest" description="Disordered" evidence="13">
    <location>
        <begin position="374"/>
        <end position="483"/>
    </location>
</feature>
<evidence type="ECO:0000256" key="6">
    <source>
        <dbReference type="ARBA" id="ARBA00022679"/>
    </source>
</evidence>
<feature type="region of interest" description="Disordered" evidence="13">
    <location>
        <begin position="555"/>
        <end position="615"/>
    </location>
</feature>
<comment type="catalytic activity">
    <reaction evidence="10">
        <text>L-threonyl-[protein] + ATP = O-phospho-L-threonyl-[protein] + ADP + H(+)</text>
        <dbReference type="Rhea" id="RHEA:46608"/>
        <dbReference type="Rhea" id="RHEA-COMP:11060"/>
        <dbReference type="Rhea" id="RHEA-COMP:11605"/>
        <dbReference type="ChEBI" id="CHEBI:15378"/>
        <dbReference type="ChEBI" id="CHEBI:30013"/>
        <dbReference type="ChEBI" id="CHEBI:30616"/>
        <dbReference type="ChEBI" id="CHEBI:61977"/>
        <dbReference type="ChEBI" id="CHEBI:456216"/>
        <dbReference type="EC" id="2.7.11.1"/>
    </reaction>
</comment>
<feature type="compositionally biased region" description="Polar residues" evidence="13">
    <location>
        <begin position="649"/>
        <end position="666"/>
    </location>
</feature>
<dbReference type="EMBL" id="KN824279">
    <property type="protein sequence ID" value="KIM32883.1"/>
    <property type="molecule type" value="Genomic_DNA"/>
</dbReference>
<dbReference type="CDD" id="cd14081">
    <property type="entry name" value="STKc_BRSK1_2"/>
    <property type="match status" value="1"/>
</dbReference>
<comment type="catalytic activity">
    <reaction evidence="11">
        <text>L-seryl-[protein] + ATP = O-phospho-L-seryl-[protein] + ADP + H(+)</text>
        <dbReference type="Rhea" id="RHEA:17989"/>
        <dbReference type="Rhea" id="RHEA-COMP:9863"/>
        <dbReference type="Rhea" id="RHEA-COMP:11604"/>
        <dbReference type="ChEBI" id="CHEBI:15378"/>
        <dbReference type="ChEBI" id="CHEBI:29999"/>
        <dbReference type="ChEBI" id="CHEBI:30616"/>
        <dbReference type="ChEBI" id="CHEBI:83421"/>
        <dbReference type="ChEBI" id="CHEBI:456216"/>
        <dbReference type="EC" id="2.7.11.1"/>
    </reaction>
</comment>
<evidence type="ECO:0000256" key="12">
    <source>
        <dbReference type="PROSITE-ProRule" id="PRU10141"/>
    </source>
</evidence>
<dbReference type="STRING" id="933852.A0A0C2X3W3"/>
<dbReference type="AlphaFoldDB" id="A0A0C2X3W3"/>
<feature type="region of interest" description="Disordered" evidence="13">
    <location>
        <begin position="638"/>
        <end position="679"/>
    </location>
</feature>
<dbReference type="PROSITE" id="PS50011">
    <property type="entry name" value="PROTEIN_KINASE_DOM"/>
    <property type="match status" value="1"/>
</dbReference>
<feature type="region of interest" description="Disordered" evidence="13">
    <location>
        <begin position="497"/>
        <end position="523"/>
    </location>
</feature>
<feature type="compositionally biased region" description="Polar residues" evidence="13">
    <location>
        <begin position="565"/>
        <end position="579"/>
    </location>
</feature>
<dbReference type="GO" id="GO:0035556">
    <property type="term" value="P:intracellular signal transduction"/>
    <property type="evidence" value="ECO:0007669"/>
    <property type="project" value="TreeGrafter"/>
</dbReference>
<dbReference type="Pfam" id="PF00069">
    <property type="entry name" value="Pkinase"/>
    <property type="match status" value="1"/>
</dbReference>
<dbReference type="Gene3D" id="1.10.510.10">
    <property type="entry name" value="Transferase(Phosphotransferase) domain 1"/>
    <property type="match status" value="1"/>
</dbReference>
<dbReference type="HOGENOM" id="CLU_009531_0_2_1"/>
<protein>
    <recommendedName>
        <fullName evidence="3">non-specific serine/threonine protein kinase</fullName>
        <ecNumber evidence="3">2.7.11.1</ecNumber>
    </recommendedName>
</protein>
<evidence type="ECO:0000256" key="2">
    <source>
        <dbReference type="ARBA" id="ARBA00010791"/>
    </source>
</evidence>
<dbReference type="InterPro" id="IPR017441">
    <property type="entry name" value="Protein_kinase_ATP_BS"/>
</dbReference>
<keyword evidence="7 12" id="KW-0547">Nucleotide-binding</keyword>
<feature type="compositionally biased region" description="Basic and acidic residues" evidence="13">
    <location>
        <begin position="406"/>
        <end position="418"/>
    </location>
</feature>
<dbReference type="PROSITE" id="PS00108">
    <property type="entry name" value="PROTEIN_KINASE_ST"/>
    <property type="match status" value="1"/>
</dbReference>
<accession>A0A0C2X3W3</accession>
<dbReference type="InterPro" id="IPR011009">
    <property type="entry name" value="Kinase-like_dom_sf"/>
</dbReference>
<reference evidence="16" key="2">
    <citation type="submission" date="2015-01" db="EMBL/GenBank/DDBJ databases">
        <title>Evolutionary Origins and Diversification of the Mycorrhizal Mutualists.</title>
        <authorList>
            <consortium name="DOE Joint Genome Institute"/>
            <consortium name="Mycorrhizal Genomics Consortium"/>
            <person name="Kohler A."/>
            <person name="Kuo A."/>
            <person name="Nagy L.G."/>
            <person name="Floudas D."/>
            <person name="Copeland A."/>
            <person name="Barry K.W."/>
            <person name="Cichocki N."/>
            <person name="Veneault-Fourrey C."/>
            <person name="LaButti K."/>
            <person name="Lindquist E.A."/>
            <person name="Lipzen A."/>
            <person name="Lundell T."/>
            <person name="Morin E."/>
            <person name="Murat C."/>
            <person name="Riley R."/>
            <person name="Ohm R."/>
            <person name="Sun H."/>
            <person name="Tunlid A."/>
            <person name="Henrissat B."/>
            <person name="Grigoriev I.V."/>
            <person name="Hibbett D.S."/>
            <person name="Martin F."/>
        </authorList>
    </citation>
    <scope>NUCLEOTIDE SEQUENCE [LARGE SCALE GENOMIC DNA]</scope>
    <source>
        <strain evidence="16">MAFF 305830</strain>
    </source>
</reference>
<evidence type="ECO:0000313" key="16">
    <source>
        <dbReference type="Proteomes" id="UP000054097"/>
    </source>
</evidence>
<evidence type="ECO:0000256" key="13">
    <source>
        <dbReference type="SAM" id="MobiDB-lite"/>
    </source>
</evidence>
<dbReference type="PANTHER" id="PTHR24346">
    <property type="entry name" value="MAP/MICROTUBULE AFFINITY-REGULATING KINASE"/>
    <property type="match status" value="1"/>
</dbReference>
<reference evidence="15 16" key="1">
    <citation type="submission" date="2014-04" db="EMBL/GenBank/DDBJ databases">
        <authorList>
            <consortium name="DOE Joint Genome Institute"/>
            <person name="Kuo A."/>
            <person name="Zuccaro A."/>
            <person name="Kohler A."/>
            <person name="Nagy L.G."/>
            <person name="Floudas D."/>
            <person name="Copeland A."/>
            <person name="Barry K.W."/>
            <person name="Cichocki N."/>
            <person name="Veneault-Fourrey C."/>
            <person name="LaButti K."/>
            <person name="Lindquist E.A."/>
            <person name="Lipzen A."/>
            <person name="Lundell T."/>
            <person name="Morin E."/>
            <person name="Murat C."/>
            <person name="Sun H."/>
            <person name="Tunlid A."/>
            <person name="Henrissat B."/>
            <person name="Grigoriev I.V."/>
            <person name="Hibbett D.S."/>
            <person name="Martin F."/>
            <person name="Nordberg H.P."/>
            <person name="Cantor M.N."/>
            <person name="Hua S.X."/>
        </authorList>
    </citation>
    <scope>NUCLEOTIDE SEQUENCE [LARGE SCALE GENOMIC DNA]</scope>
    <source>
        <strain evidence="15 16">MAFF 305830</strain>
    </source>
</reference>
<dbReference type="GO" id="GO:0005524">
    <property type="term" value="F:ATP binding"/>
    <property type="evidence" value="ECO:0007669"/>
    <property type="project" value="UniProtKB-UniRule"/>
</dbReference>
<evidence type="ECO:0000256" key="3">
    <source>
        <dbReference type="ARBA" id="ARBA00012513"/>
    </source>
</evidence>
<keyword evidence="5" id="KW-0597">Phosphoprotein</keyword>
<evidence type="ECO:0000256" key="10">
    <source>
        <dbReference type="ARBA" id="ARBA00047899"/>
    </source>
</evidence>
<dbReference type="Pfam" id="PF16797">
    <property type="entry name" value="Fungal_KA1"/>
    <property type="match status" value="1"/>
</dbReference>
<feature type="compositionally biased region" description="Polar residues" evidence="13">
    <location>
        <begin position="375"/>
        <end position="388"/>
    </location>
</feature>
<dbReference type="InterPro" id="IPR031850">
    <property type="entry name" value="Fungal_KA1_dom"/>
</dbReference>
<comment type="subcellular location">
    <subcellularLocation>
        <location evidence="1">Bud neck</location>
    </subcellularLocation>
</comment>
<evidence type="ECO:0000256" key="8">
    <source>
        <dbReference type="ARBA" id="ARBA00022777"/>
    </source>
</evidence>
<evidence type="ECO:0000256" key="1">
    <source>
        <dbReference type="ARBA" id="ARBA00004266"/>
    </source>
</evidence>
<keyword evidence="8" id="KW-0418">Kinase</keyword>
<evidence type="ECO:0000256" key="9">
    <source>
        <dbReference type="ARBA" id="ARBA00022840"/>
    </source>
</evidence>
<feature type="region of interest" description="Disordered" evidence="13">
    <location>
        <begin position="695"/>
        <end position="721"/>
    </location>
</feature>
<proteinExistence type="inferred from homology"/>
<evidence type="ECO:0000313" key="15">
    <source>
        <dbReference type="EMBL" id="KIM32883.1"/>
    </source>
</evidence>
<dbReference type="Proteomes" id="UP000054097">
    <property type="component" value="Unassembled WGS sequence"/>
</dbReference>
<feature type="binding site" evidence="12">
    <location>
        <position position="54"/>
    </location>
    <ligand>
        <name>ATP</name>
        <dbReference type="ChEBI" id="CHEBI:30616"/>
    </ligand>
</feature>
<dbReference type="GO" id="GO:0005940">
    <property type="term" value="C:septin ring"/>
    <property type="evidence" value="ECO:0007669"/>
    <property type="project" value="UniProtKB-ARBA"/>
</dbReference>
<dbReference type="GO" id="GO:0004674">
    <property type="term" value="F:protein serine/threonine kinase activity"/>
    <property type="evidence" value="ECO:0007669"/>
    <property type="project" value="UniProtKB-KW"/>
</dbReference>
<feature type="compositionally biased region" description="Low complexity" evidence="13">
    <location>
        <begin position="707"/>
        <end position="721"/>
    </location>
</feature>
<sequence>MADSSIAQKRAKRSKRDDPKMIGAWKLGKTIGKGSSGRVKIARNTTTGEYAAVKIVSKQALISSRMSMTGMREQADKILLSIEREIVLMKLIDHPNVLSLYDVWETSNELYLILEYVQNGELFDHLVAKGRLSMQEALMYFQQIIAAVDYCHRFKIAHRDLKPENLLLDRNNNIKVADFGMAAWEGGIDMLETSCGSPHYASPEVVQGKAYKGFTSDIWSCGVILYALLVGRLPFDDDNIRTLLDKVKRAKFVMPTDIPLAAQDLIARMLEKDVDKRISMSQILVHPWFTCLPPKPLRAPVVAPPSLETLQRPVETAEEIDPDILTNLRTLWHGTPDEQIIASLLSKESTWEKAVYTLLIQYRVRRLENYDVDDSSNLQTNRQPTFTNEKPLPAKPIQPSSNARNEAPDAPHFAKDSHPITPLRLSQPAGPRGPTSNAAGPASTTQPAQSVRLVQGASKGVTVSSQGKTKGSPQLPPIVVSDLGGPSMEQFLSQVASHVSRNKPLPQNVPKTEASENQQSLTVEDDGRFADAEDDTSNSCDTGSLHSSIIAYNPAAKQSSHDSSPHNYGFGSNTPTTGSQRRRYTTSVPIPPARWSQHGHETHPHGLPTRGPVGRNNAPLNFTRPLSIPMRPVSYVGRAEGASSDKENTSATSVIKRQRADTTSVHPSKEVPGGSFLGRRRTLGDRRVQIMLPGEETKFGKQSYPMAATSSGSSSGASSSTSGERITWFGNLFKFKPATFHLLSVYDHVTTRDTCKRLLSAMGVLVMSEDSGSLICRVEDVNDPSGVMESIKAVRFRVEVHGVPHSQAVAGFTCSISLMQEKGALSTFKLIYNRLRREWQLDTPTPILKLPKGVLSSAMSARRSYDL</sequence>
<gene>
    <name evidence="15" type="ORF">M408DRAFT_326597</name>
</gene>
<dbReference type="InterPro" id="IPR008271">
    <property type="entry name" value="Ser/Thr_kinase_AS"/>
</dbReference>
<dbReference type="OrthoDB" id="193931at2759"/>
<keyword evidence="4" id="KW-0723">Serine/threonine-protein kinase</keyword>
<evidence type="ECO:0000256" key="11">
    <source>
        <dbReference type="ARBA" id="ARBA00048679"/>
    </source>
</evidence>
<dbReference type="SUPFAM" id="SSF56112">
    <property type="entry name" value="Protein kinase-like (PK-like)"/>
    <property type="match status" value="1"/>
</dbReference>
<dbReference type="PANTHER" id="PTHR24346:SF110">
    <property type="entry name" value="NON-SPECIFIC SERINE_THREONINE PROTEIN KINASE"/>
    <property type="match status" value="1"/>
</dbReference>
<evidence type="ECO:0000256" key="7">
    <source>
        <dbReference type="ARBA" id="ARBA00022741"/>
    </source>
</evidence>
<dbReference type="EC" id="2.7.11.1" evidence="3"/>
<organism evidence="15 16">
    <name type="scientific">Serendipita vermifera MAFF 305830</name>
    <dbReference type="NCBI Taxonomy" id="933852"/>
    <lineage>
        <taxon>Eukaryota</taxon>
        <taxon>Fungi</taxon>
        <taxon>Dikarya</taxon>
        <taxon>Basidiomycota</taxon>
        <taxon>Agaricomycotina</taxon>
        <taxon>Agaricomycetes</taxon>
        <taxon>Sebacinales</taxon>
        <taxon>Serendipitaceae</taxon>
        <taxon>Serendipita</taxon>
    </lineage>
</organism>
<feature type="compositionally biased region" description="Polar residues" evidence="13">
    <location>
        <begin position="461"/>
        <end position="472"/>
    </location>
</feature>
<keyword evidence="9 12" id="KW-0067">ATP-binding</keyword>
<evidence type="ECO:0000256" key="5">
    <source>
        <dbReference type="ARBA" id="ARBA00022553"/>
    </source>
</evidence>
<evidence type="ECO:0000256" key="4">
    <source>
        <dbReference type="ARBA" id="ARBA00022527"/>
    </source>
</evidence>
<feature type="compositionally biased region" description="Polar residues" evidence="13">
    <location>
        <begin position="434"/>
        <end position="449"/>
    </location>
</feature>
<dbReference type="FunFam" id="1.10.510.10:FF:000394">
    <property type="entry name" value="Serine/threonine-protein kinase HSL1"/>
    <property type="match status" value="1"/>
</dbReference>
<keyword evidence="6" id="KW-0808">Transferase</keyword>
<evidence type="ECO:0000259" key="14">
    <source>
        <dbReference type="PROSITE" id="PS50011"/>
    </source>
</evidence>
<keyword evidence="16" id="KW-1185">Reference proteome</keyword>
<feature type="domain" description="Protein kinase" evidence="14">
    <location>
        <begin position="25"/>
        <end position="289"/>
    </location>
</feature>
<comment type="similarity">
    <text evidence="2">Belongs to the protein kinase superfamily. CAMK Ser/Thr protein kinase family. NIM1 subfamily.</text>
</comment>